<evidence type="ECO:0000256" key="1">
    <source>
        <dbReference type="ARBA" id="ARBA00022603"/>
    </source>
</evidence>
<evidence type="ECO:0000313" key="4">
    <source>
        <dbReference type="EMBL" id="MBB3993332.1"/>
    </source>
</evidence>
<dbReference type="InterPro" id="IPR041698">
    <property type="entry name" value="Methyltransf_25"/>
</dbReference>
<dbReference type="PANTHER" id="PTHR43861">
    <property type="entry name" value="TRANS-ACONITATE 2-METHYLTRANSFERASE-RELATED"/>
    <property type="match status" value="1"/>
</dbReference>
<dbReference type="GO" id="GO:0008757">
    <property type="term" value="F:S-adenosylmethionine-dependent methyltransferase activity"/>
    <property type="evidence" value="ECO:0007669"/>
    <property type="project" value="InterPro"/>
</dbReference>
<dbReference type="Gene3D" id="3.40.50.150">
    <property type="entry name" value="Vaccinia Virus protein VP39"/>
    <property type="match status" value="1"/>
</dbReference>
<dbReference type="Proteomes" id="UP000530268">
    <property type="component" value="Unassembled WGS sequence"/>
</dbReference>
<keyword evidence="1 4" id="KW-0489">Methyltransferase</keyword>
<accession>A0A7W6GZT7</accession>
<dbReference type="GO" id="GO:0032259">
    <property type="term" value="P:methylation"/>
    <property type="evidence" value="ECO:0007669"/>
    <property type="project" value="UniProtKB-KW"/>
</dbReference>
<keyword evidence="5" id="KW-1185">Reference proteome</keyword>
<comment type="caution">
    <text evidence="4">The sequence shown here is derived from an EMBL/GenBank/DDBJ whole genome shotgun (WGS) entry which is preliminary data.</text>
</comment>
<dbReference type="CDD" id="cd02440">
    <property type="entry name" value="AdoMet_MTases"/>
    <property type="match status" value="1"/>
</dbReference>
<name>A0A7W6GZT7_9RHOB</name>
<dbReference type="SUPFAM" id="SSF53335">
    <property type="entry name" value="S-adenosyl-L-methionine-dependent methyltransferases"/>
    <property type="match status" value="1"/>
</dbReference>
<dbReference type="InterPro" id="IPR029063">
    <property type="entry name" value="SAM-dependent_MTases_sf"/>
</dbReference>
<sequence length="265" mass="28671">MSDTTHVTALNRAAWNASAPLHGAGTEWEALCKTIHQGGSVLDEVLTAALQDAGVAGARVVQVGCNNGRETFSAMALGAAEGWGIDQSDAFLAQAATLNTLSPHNVNFVQGDIYALPAEAPRDFDIAFITIGVLNWMPDLPQFFKVIASLLRIGGQLVIYETHPMLEMFDPASDTPQTPAFSYFRTQPHIETETITYDGTGSEGGPEAHWFAHTLGVIVQSALDAGLALTALHEYPHSIREVDYDIYKDRDAQIPMSYLLRAVKT</sequence>
<evidence type="ECO:0000256" key="2">
    <source>
        <dbReference type="ARBA" id="ARBA00022679"/>
    </source>
</evidence>
<reference evidence="4 5" key="1">
    <citation type="submission" date="2020-08" db="EMBL/GenBank/DDBJ databases">
        <title>Genomic Encyclopedia of Type Strains, Phase IV (KMG-IV): sequencing the most valuable type-strain genomes for metagenomic binning, comparative biology and taxonomic classification.</title>
        <authorList>
            <person name="Goeker M."/>
        </authorList>
    </citation>
    <scope>NUCLEOTIDE SEQUENCE [LARGE SCALE GENOMIC DNA]</scope>
    <source>
        <strain evidence="4 5">DSM 102234</strain>
    </source>
</reference>
<proteinExistence type="predicted"/>
<evidence type="ECO:0000259" key="3">
    <source>
        <dbReference type="Pfam" id="PF13649"/>
    </source>
</evidence>
<organism evidence="4 5">
    <name type="scientific">Sulfitobacter undariae</name>
    <dbReference type="NCBI Taxonomy" id="1563671"/>
    <lineage>
        <taxon>Bacteria</taxon>
        <taxon>Pseudomonadati</taxon>
        <taxon>Pseudomonadota</taxon>
        <taxon>Alphaproteobacteria</taxon>
        <taxon>Rhodobacterales</taxon>
        <taxon>Roseobacteraceae</taxon>
        <taxon>Sulfitobacter</taxon>
    </lineage>
</organism>
<evidence type="ECO:0000313" key="5">
    <source>
        <dbReference type="Proteomes" id="UP000530268"/>
    </source>
</evidence>
<feature type="domain" description="Methyltransferase" evidence="3">
    <location>
        <begin position="60"/>
        <end position="155"/>
    </location>
</feature>
<dbReference type="AlphaFoldDB" id="A0A7W6GZT7"/>
<dbReference type="PANTHER" id="PTHR43861:SF1">
    <property type="entry name" value="TRANS-ACONITATE 2-METHYLTRANSFERASE"/>
    <property type="match status" value="1"/>
</dbReference>
<dbReference type="Pfam" id="PF13649">
    <property type="entry name" value="Methyltransf_25"/>
    <property type="match status" value="1"/>
</dbReference>
<protein>
    <submittedName>
        <fullName evidence="4">SAM-dependent methyltransferase</fullName>
    </submittedName>
</protein>
<keyword evidence="2 4" id="KW-0808">Transferase</keyword>
<dbReference type="EMBL" id="JACIEI010000002">
    <property type="protein sequence ID" value="MBB3993332.1"/>
    <property type="molecule type" value="Genomic_DNA"/>
</dbReference>
<gene>
    <name evidence="4" type="ORF">GGR95_000960</name>
</gene>
<dbReference type="RefSeq" id="WP_184563300.1">
    <property type="nucleotide sequence ID" value="NZ_JACIEI010000002.1"/>
</dbReference>